<evidence type="ECO:0000256" key="5">
    <source>
        <dbReference type="PIRSR" id="PIRSR000097-2"/>
    </source>
</evidence>
<dbReference type="GO" id="GO:0016616">
    <property type="term" value="F:oxidoreductase activity, acting on the CH-OH group of donors, NAD or NADP as acceptor"/>
    <property type="evidence" value="ECO:0007669"/>
    <property type="project" value="UniProtKB-ARBA"/>
</dbReference>
<evidence type="ECO:0000256" key="1">
    <source>
        <dbReference type="ARBA" id="ARBA00007905"/>
    </source>
</evidence>
<evidence type="ECO:0000256" key="6">
    <source>
        <dbReference type="PIRSR" id="PIRSR000097-3"/>
    </source>
</evidence>
<dbReference type="SUPFAM" id="SSF51430">
    <property type="entry name" value="NAD(P)-linked oxidoreductase"/>
    <property type="match status" value="1"/>
</dbReference>
<dbReference type="PANTHER" id="PTHR43827:SF3">
    <property type="entry name" value="NADP-DEPENDENT OXIDOREDUCTASE DOMAIN-CONTAINING PROTEIN"/>
    <property type="match status" value="1"/>
</dbReference>
<sequence length="296" mass="33500">MTELQIPKIKFNDGLEIPQVGLGVFQMDDFEETKQSVLNALKVGYRHIDTASFYDNEEAVGAALAETDVPREQIFVTTKLWSNVRGYDNVKAQFKTSLKKLGLDYLDLYLIHWPAPGYEEVWRAFEDLHDEGLIKSIGVSNFTDAQLDNLLKGARITPVIDQIETHPYLQQDNMHQYLADHNIVHEAWSPLGGGSNNVLSNDKVNEIAEKYGKSAAQVVLRWHLQRGEVIIPKSTHLEQIEQNIDLFDFALTDDDMATIKTLNKNLRVGPVPDDPAWLKESMKFGNQAEQAALHDN</sequence>
<dbReference type="PANTHER" id="PTHR43827">
    <property type="entry name" value="2,5-DIKETO-D-GLUCONIC ACID REDUCTASE"/>
    <property type="match status" value="1"/>
</dbReference>
<dbReference type="Pfam" id="PF00248">
    <property type="entry name" value="Aldo_ket_red"/>
    <property type="match status" value="1"/>
</dbReference>
<evidence type="ECO:0000313" key="9">
    <source>
        <dbReference type="Proteomes" id="UP000051820"/>
    </source>
</evidence>
<dbReference type="eggNOG" id="COG0656">
    <property type="taxonomic scope" value="Bacteria"/>
</dbReference>
<dbReference type="InterPro" id="IPR023210">
    <property type="entry name" value="NADP_OxRdtase_dom"/>
</dbReference>
<dbReference type="PROSITE" id="PS00798">
    <property type="entry name" value="ALDOKETO_REDUCTASE_1"/>
    <property type="match status" value="1"/>
</dbReference>
<feature type="domain" description="NADP-dependent oxidoreductase" evidence="7">
    <location>
        <begin position="23"/>
        <end position="263"/>
    </location>
</feature>
<keyword evidence="9" id="KW-1185">Reference proteome</keyword>
<organism evidence="8 9">
    <name type="scientific">Paucilactobacillus suebicus DSM 5007 = KCTC 3549</name>
    <dbReference type="NCBI Taxonomy" id="1423807"/>
    <lineage>
        <taxon>Bacteria</taxon>
        <taxon>Bacillati</taxon>
        <taxon>Bacillota</taxon>
        <taxon>Bacilli</taxon>
        <taxon>Lactobacillales</taxon>
        <taxon>Lactobacillaceae</taxon>
        <taxon>Paucilactobacillus</taxon>
    </lineage>
</organism>
<comment type="similarity">
    <text evidence="1">Belongs to the aldo/keto reductase family.</text>
</comment>
<feature type="active site" description="Proton donor" evidence="4">
    <location>
        <position position="54"/>
    </location>
</feature>
<dbReference type="PIRSF" id="PIRSF000097">
    <property type="entry name" value="AKR"/>
    <property type="match status" value="1"/>
</dbReference>
<dbReference type="PATRIC" id="fig|1423807.3.peg.738"/>
<feature type="site" description="Lowers pKa of active site Tyr" evidence="6">
    <location>
        <position position="79"/>
    </location>
</feature>
<evidence type="ECO:0000256" key="4">
    <source>
        <dbReference type="PIRSR" id="PIRSR000097-1"/>
    </source>
</evidence>
<proteinExistence type="inferred from homology"/>
<feature type="binding site" evidence="5">
    <location>
        <position position="112"/>
    </location>
    <ligand>
        <name>substrate</name>
    </ligand>
</feature>
<evidence type="ECO:0000256" key="3">
    <source>
        <dbReference type="ARBA" id="ARBA00023002"/>
    </source>
</evidence>
<dbReference type="InterPro" id="IPR036812">
    <property type="entry name" value="NAD(P)_OxRdtase_dom_sf"/>
</dbReference>
<evidence type="ECO:0000259" key="7">
    <source>
        <dbReference type="Pfam" id="PF00248"/>
    </source>
</evidence>
<dbReference type="Proteomes" id="UP000051820">
    <property type="component" value="Unassembled WGS sequence"/>
</dbReference>
<dbReference type="PROSITE" id="PS00062">
    <property type="entry name" value="ALDOKETO_REDUCTASE_2"/>
    <property type="match status" value="1"/>
</dbReference>
<dbReference type="Gene3D" id="3.20.20.100">
    <property type="entry name" value="NADP-dependent oxidoreductase domain"/>
    <property type="match status" value="1"/>
</dbReference>
<accession>A0A0R1W8D0</accession>
<dbReference type="RefSeq" id="WP_010621112.1">
    <property type="nucleotide sequence ID" value="NZ_AZGF01000019.1"/>
</dbReference>
<keyword evidence="2" id="KW-0521">NADP</keyword>
<dbReference type="FunFam" id="3.20.20.100:FF:000015">
    <property type="entry name" value="Oxidoreductase, aldo/keto reductase family"/>
    <property type="match status" value="1"/>
</dbReference>
<dbReference type="STRING" id="1423807.FD16_GL000729"/>
<reference evidence="8 9" key="1">
    <citation type="journal article" date="2015" name="Genome Announc.">
        <title>Expanding the biotechnology potential of lactobacilli through comparative genomics of 213 strains and associated genera.</title>
        <authorList>
            <person name="Sun Z."/>
            <person name="Harris H.M."/>
            <person name="McCann A."/>
            <person name="Guo C."/>
            <person name="Argimon S."/>
            <person name="Zhang W."/>
            <person name="Yang X."/>
            <person name="Jeffery I.B."/>
            <person name="Cooney J.C."/>
            <person name="Kagawa T.F."/>
            <person name="Liu W."/>
            <person name="Song Y."/>
            <person name="Salvetti E."/>
            <person name="Wrobel A."/>
            <person name="Rasinkangas P."/>
            <person name="Parkhill J."/>
            <person name="Rea M.C."/>
            <person name="O'Sullivan O."/>
            <person name="Ritari J."/>
            <person name="Douillard F.P."/>
            <person name="Paul Ross R."/>
            <person name="Yang R."/>
            <person name="Briner A.E."/>
            <person name="Felis G.E."/>
            <person name="de Vos W.M."/>
            <person name="Barrangou R."/>
            <person name="Klaenhammer T.R."/>
            <person name="Caufield P.W."/>
            <person name="Cui Y."/>
            <person name="Zhang H."/>
            <person name="O'Toole P.W."/>
        </authorList>
    </citation>
    <scope>NUCLEOTIDE SEQUENCE [LARGE SCALE GENOMIC DNA]</scope>
    <source>
        <strain evidence="8 9">DSM 5007</strain>
    </source>
</reference>
<gene>
    <name evidence="8" type="ORF">FD16_GL000729</name>
</gene>
<comment type="caution">
    <text evidence="8">The sequence shown here is derived from an EMBL/GenBank/DDBJ whole genome shotgun (WGS) entry which is preliminary data.</text>
</comment>
<dbReference type="InterPro" id="IPR018170">
    <property type="entry name" value="Aldo/ket_reductase_CS"/>
</dbReference>
<dbReference type="InterPro" id="IPR020471">
    <property type="entry name" value="AKR"/>
</dbReference>
<dbReference type="AlphaFoldDB" id="A0A0R1W8D0"/>
<dbReference type="EMBL" id="AZGF01000019">
    <property type="protein sequence ID" value="KRM11430.1"/>
    <property type="molecule type" value="Genomic_DNA"/>
</dbReference>
<name>A0A0R1W8D0_9LACO</name>
<evidence type="ECO:0000313" key="8">
    <source>
        <dbReference type="EMBL" id="KRM11430.1"/>
    </source>
</evidence>
<protein>
    <submittedName>
        <fullName evidence="8">Aldo keto reductase</fullName>
    </submittedName>
</protein>
<dbReference type="OrthoDB" id="9804790at2"/>
<dbReference type="PRINTS" id="PR00069">
    <property type="entry name" value="ALDKETRDTASE"/>
</dbReference>
<evidence type="ECO:0000256" key="2">
    <source>
        <dbReference type="ARBA" id="ARBA00022857"/>
    </source>
</evidence>
<keyword evidence="3" id="KW-0560">Oxidoreductase</keyword>